<dbReference type="Proteomes" id="UP000885822">
    <property type="component" value="Unassembled WGS sequence"/>
</dbReference>
<accession>A0A831NXQ9</accession>
<sequence length="142" mass="16619">MKIFSTRGMMFLLMVLVGLLLSGCETMDKAKKNQAMDFRLKEYAHEVRWGAIEALPAYLEPEMVEEQEPVATDPENIRVTDYEILNYPRSNGDGQIVQTVRINYLFRDRQVVHTLVDAQTWEYDEEDKIWYRVNPIPAFKGK</sequence>
<name>A0A831NXQ9_9GAMM</name>
<protein>
    <submittedName>
        <fullName evidence="1">Uncharacterized protein</fullName>
    </submittedName>
</protein>
<gene>
    <name evidence="1" type="ORF">ENG92_01175</name>
</gene>
<evidence type="ECO:0000313" key="1">
    <source>
        <dbReference type="EMBL" id="HDK37616.1"/>
    </source>
</evidence>
<reference evidence="1" key="1">
    <citation type="journal article" date="2020" name="mSystems">
        <title>Genome- and Community-Level Interaction Insights into Carbon Utilization and Element Cycling Functions of Hydrothermarchaeota in Hydrothermal Sediment.</title>
        <authorList>
            <person name="Zhou Z."/>
            <person name="Liu Y."/>
            <person name="Xu W."/>
            <person name="Pan J."/>
            <person name="Luo Z.H."/>
            <person name="Li M."/>
        </authorList>
    </citation>
    <scope>NUCLEOTIDE SEQUENCE [LARGE SCALE GENOMIC DNA]</scope>
    <source>
        <strain evidence="1">HyVt-26</strain>
    </source>
</reference>
<organism evidence="1">
    <name type="scientific">Thiolapillus brandeum</name>
    <dbReference type="NCBI Taxonomy" id="1076588"/>
    <lineage>
        <taxon>Bacteria</taxon>
        <taxon>Pseudomonadati</taxon>
        <taxon>Pseudomonadota</taxon>
        <taxon>Gammaproteobacteria</taxon>
        <taxon>Chromatiales</taxon>
        <taxon>Sedimenticolaceae</taxon>
        <taxon>Thiolapillus</taxon>
    </lineage>
</organism>
<dbReference type="PROSITE" id="PS51257">
    <property type="entry name" value="PROKAR_LIPOPROTEIN"/>
    <property type="match status" value="1"/>
</dbReference>
<dbReference type="AlphaFoldDB" id="A0A831NXQ9"/>
<dbReference type="EMBL" id="DRCV01000052">
    <property type="protein sequence ID" value="HDK37616.1"/>
    <property type="molecule type" value="Genomic_DNA"/>
</dbReference>
<comment type="caution">
    <text evidence="1">The sequence shown here is derived from an EMBL/GenBank/DDBJ whole genome shotgun (WGS) entry which is preliminary data.</text>
</comment>
<proteinExistence type="predicted"/>